<keyword evidence="1" id="KW-0378">Hydrolase</keyword>
<dbReference type="OrthoDB" id="307209at2"/>
<name>A0A514CNV4_9BACT</name>
<sequence length="426" mass="49992">MSVYEHQLLKVDEDRFCQKKLKALQQHYGSKGVKYYSLVHNGVKFNEHVGVIQVGGLTIEVLPKVDQEGEKSNASWKKGLIDMLTEVGHLKVESSEFAGLKTSNHSLLDLYFELFIFEMEKLLHQGLTKKYRRTEGNVKALKGSLNFTKHIQKNCFHKERFYVNHSVYDKEHDIHAVLYKALLLLQKINSFSGLHSRIGALVLNFPEMPDIRVSSAWFERLRLDRKTQAYHKALQIAKMILLNYHPDIQRGNNDVLAIMFDMNHLWEQFLFVSLRKHLGVGYTVERKKKNDFWEVKGKFKSQLEPDIIIRKKCESDKEEIVHILDAKWKRIKSNKPDIHDLRQMFAYHHYYNAEKTALVYPFSKDPKISLGEFSSYNYECSVLQIQLLDEDEISVSDWQKRIAEEIGKWMDVTLFPKQFQQPLSIQ</sequence>
<reference evidence="1 2" key="1">
    <citation type="submission" date="2019-06" db="EMBL/GenBank/DDBJ databases">
        <title>Echinicola alkalisoli sp. nov. isolated from saline soil.</title>
        <authorList>
            <person name="Sun J.-Q."/>
            <person name="Xu L."/>
        </authorList>
    </citation>
    <scope>NUCLEOTIDE SEQUENCE [LARGE SCALE GENOMIC DNA]</scope>
    <source>
        <strain evidence="1 2">LN3S3</strain>
    </source>
</reference>
<dbReference type="AlphaFoldDB" id="A0A514CNV4"/>
<dbReference type="Pfam" id="PF10117">
    <property type="entry name" value="McrBC"/>
    <property type="match status" value="1"/>
</dbReference>
<dbReference type="KEGG" id="echi:FKX85_02400"/>
<gene>
    <name evidence="1" type="ORF">FKX85_02400</name>
</gene>
<accession>A0A514CNV4</accession>
<proteinExistence type="predicted"/>
<dbReference type="PANTHER" id="PTHR38733:SF1">
    <property type="entry name" value="TYPE IV METHYL-DIRECTED RESTRICTION ENZYME ECOKMCRBC"/>
    <property type="match status" value="1"/>
</dbReference>
<dbReference type="InterPro" id="IPR011604">
    <property type="entry name" value="PDDEXK-like_dom_sf"/>
</dbReference>
<dbReference type="PANTHER" id="PTHR38733">
    <property type="entry name" value="PROTEIN MCRC"/>
    <property type="match status" value="1"/>
</dbReference>
<keyword evidence="1" id="KW-0255">Endonuclease</keyword>
<evidence type="ECO:0000313" key="1">
    <source>
        <dbReference type="EMBL" id="QDH81460.1"/>
    </source>
</evidence>
<dbReference type="Gene3D" id="3.90.320.10">
    <property type="match status" value="1"/>
</dbReference>
<dbReference type="InterPro" id="IPR019292">
    <property type="entry name" value="McrC"/>
</dbReference>
<keyword evidence="2" id="KW-1185">Reference proteome</keyword>
<protein>
    <submittedName>
        <fullName evidence="1">Restriction endonuclease</fullName>
    </submittedName>
</protein>
<dbReference type="EMBL" id="CP041253">
    <property type="protein sequence ID" value="QDH81460.1"/>
    <property type="molecule type" value="Genomic_DNA"/>
</dbReference>
<dbReference type="GO" id="GO:0004519">
    <property type="term" value="F:endonuclease activity"/>
    <property type="evidence" value="ECO:0007669"/>
    <property type="project" value="UniProtKB-KW"/>
</dbReference>
<evidence type="ECO:0000313" key="2">
    <source>
        <dbReference type="Proteomes" id="UP000316614"/>
    </source>
</evidence>
<organism evidence="1 2">
    <name type="scientific">Echinicola soli</name>
    <dbReference type="NCBI Taxonomy" id="2591634"/>
    <lineage>
        <taxon>Bacteria</taxon>
        <taxon>Pseudomonadati</taxon>
        <taxon>Bacteroidota</taxon>
        <taxon>Cytophagia</taxon>
        <taxon>Cytophagales</taxon>
        <taxon>Cyclobacteriaceae</taxon>
        <taxon>Echinicola</taxon>
    </lineage>
</organism>
<dbReference type="REBASE" id="344815">
    <property type="entry name" value="EspLN353McrBCP"/>
</dbReference>
<keyword evidence="1" id="KW-0540">Nuclease</keyword>
<dbReference type="Proteomes" id="UP000316614">
    <property type="component" value="Chromosome"/>
</dbReference>